<accession>A0A3P7LHH3</accession>
<dbReference type="OrthoDB" id="5842926at2759"/>
<proteinExistence type="predicted"/>
<dbReference type="AlphaFoldDB" id="A0A3P7LHH3"/>
<dbReference type="EMBL" id="UYRU01048535">
    <property type="protein sequence ID" value="VDN10133.1"/>
    <property type="molecule type" value="Genomic_DNA"/>
</dbReference>
<protein>
    <submittedName>
        <fullName evidence="2">Uncharacterized protein</fullName>
    </submittedName>
</protein>
<evidence type="ECO:0000313" key="3">
    <source>
        <dbReference type="Proteomes" id="UP000281553"/>
    </source>
</evidence>
<feature type="compositionally biased region" description="Low complexity" evidence="1">
    <location>
        <begin position="8"/>
        <end position="17"/>
    </location>
</feature>
<evidence type="ECO:0000256" key="1">
    <source>
        <dbReference type="SAM" id="MobiDB-lite"/>
    </source>
</evidence>
<dbReference type="Proteomes" id="UP000281553">
    <property type="component" value="Unassembled WGS sequence"/>
</dbReference>
<name>A0A3P7LHH3_DIBLA</name>
<feature type="region of interest" description="Disordered" evidence="1">
    <location>
        <begin position="162"/>
        <end position="197"/>
    </location>
</feature>
<gene>
    <name evidence="2" type="ORF">DILT_LOCUS5964</name>
</gene>
<sequence length="557" mass="58199">MEGGLMNSSIPSSVASSRPTANTVAETTLPTTIRSTPVRLVCLNEKPSNALSEALISVQPQFTLLSSPAKLASKASGQIIERSIAPASAVHGQKVPTENEIKTNVTVDSTSAFTIPTNPVTILTPKKNYVSSQLMPLNSSTDSVCHLSNQPMLSTNSAMSLGQSITPSRKRARKQQLLAPHGVSAAATSRSESPSKSTVPVVATSVAHVNLIGMLPTAQTAASPVRLPASNEQIGERLLSKNTVSGKSGISASSSGNVMGIRLLPVRPSNPLPTGTPTTTAPHTDAASIAAPIFATQIQPSLSLVVNSSLAESVSQSVTAPTGTTQKLLSPGRGAYCLNEVDGQPVPLPPESPRATALPVLPAQGSGVTLGAMRTVTVAGPEIPAGSGKISATEDAVMACAPVVSSILTSKSTLGMVAGQPAVPILRVPDPNARQRPTCFDDLQSPCKRVRKQSTSCTTKSQTYTSSWELHTDPTDSTKCIWRAPEKSEDQPTDSAAAVHEVATSDSAEWVIHGCPARMHLCRPSYYSSRFGGCWKGPKAGHFLRYLSAFPCLFQFT</sequence>
<reference evidence="2 3" key="1">
    <citation type="submission" date="2018-11" db="EMBL/GenBank/DDBJ databases">
        <authorList>
            <consortium name="Pathogen Informatics"/>
        </authorList>
    </citation>
    <scope>NUCLEOTIDE SEQUENCE [LARGE SCALE GENOMIC DNA]</scope>
</reference>
<evidence type="ECO:0000313" key="2">
    <source>
        <dbReference type="EMBL" id="VDN10133.1"/>
    </source>
</evidence>
<organism evidence="2 3">
    <name type="scientific">Dibothriocephalus latus</name>
    <name type="common">Fish tapeworm</name>
    <name type="synonym">Diphyllobothrium latum</name>
    <dbReference type="NCBI Taxonomy" id="60516"/>
    <lineage>
        <taxon>Eukaryota</taxon>
        <taxon>Metazoa</taxon>
        <taxon>Spiralia</taxon>
        <taxon>Lophotrochozoa</taxon>
        <taxon>Platyhelminthes</taxon>
        <taxon>Cestoda</taxon>
        <taxon>Eucestoda</taxon>
        <taxon>Diphyllobothriidea</taxon>
        <taxon>Diphyllobothriidae</taxon>
        <taxon>Dibothriocephalus</taxon>
    </lineage>
</organism>
<keyword evidence="3" id="KW-1185">Reference proteome</keyword>
<feature type="region of interest" description="Disordered" evidence="1">
    <location>
        <begin position="1"/>
        <end position="28"/>
    </location>
</feature>
<feature type="compositionally biased region" description="Polar residues" evidence="1">
    <location>
        <begin position="18"/>
        <end position="28"/>
    </location>
</feature>
<feature type="compositionally biased region" description="Polar residues" evidence="1">
    <location>
        <begin position="186"/>
        <end position="197"/>
    </location>
</feature>